<dbReference type="InterPro" id="IPR014748">
    <property type="entry name" value="Enoyl-CoA_hydra_C"/>
</dbReference>
<dbReference type="AlphaFoldDB" id="A0A3D9UPT2"/>
<dbReference type="InterPro" id="IPR051683">
    <property type="entry name" value="Enoyl-CoA_Hydratase/Isomerase"/>
</dbReference>
<organism evidence="2 3">
    <name type="scientific">Calidifontibacter indicus</name>
    <dbReference type="NCBI Taxonomy" id="419650"/>
    <lineage>
        <taxon>Bacteria</taxon>
        <taxon>Bacillati</taxon>
        <taxon>Actinomycetota</taxon>
        <taxon>Actinomycetes</taxon>
        <taxon>Micrococcales</taxon>
        <taxon>Dermacoccaceae</taxon>
        <taxon>Calidifontibacter</taxon>
    </lineage>
</organism>
<dbReference type="PANTHER" id="PTHR42964:SF1">
    <property type="entry name" value="POLYKETIDE BIOSYNTHESIS ENOYL-COA HYDRATASE PKSH-RELATED"/>
    <property type="match status" value="1"/>
</dbReference>
<reference evidence="2 3" key="1">
    <citation type="submission" date="2018-08" db="EMBL/GenBank/DDBJ databases">
        <title>Sequencing the genomes of 1000 actinobacteria strains.</title>
        <authorList>
            <person name="Klenk H.-P."/>
        </authorList>
    </citation>
    <scope>NUCLEOTIDE SEQUENCE [LARGE SCALE GENOMIC DNA]</scope>
    <source>
        <strain evidence="2 3">DSM 22967</strain>
    </source>
</reference>
<dbReference type="GO" id="GO:0003824">
    <property type="term" value="F:catalytic activity"/>
    <property type="evidence" value="ECO:0007669"/>
    <property type="project" value="UniProtKB-ARBA"/>
</dbReference>
<comment type="caution">
    <text evidence="2">The sequence shown here is derived from an EMBL/GenBank/DDBJ whole genome shotgun (WGS) entry which is preliminary data.</text>
</comment>
<dbReference type="InterPro" id="IPR029045">
    <property type="entry name" value="ClpP/crotonase-like_dom_sf"/>
</dbReference>
<proteinExistence type="inferred from homology"/>
<evidence type="ECO:0000256" key="1">
    <source>
        <dbReference type="ARBA" id="ARBA00005254"/>
    </source>
</evidence>
<dbReference type="Pfam" id="PF00378">
    <property type="entry name" value="ECH_1"/>
    <property type="match status" value="1"/>
</dbReference>
<keyword evidence="3" id="KW-1185">Reference proteome</keyword>
<dbReference type="CDD" id="cd06558">
    <property type="entry name" value="crotonase-like"/>
    <property type="match status" value="1"/>
</dbReference>
<dbReference type="RefSeq" id="WP_115923292.1">
    <property type="nucleotide sequence ID" value="NZ_QTUA01000001.1"/>
</dbReference>
<evidence type="ECO:0000313" key="2">
    <source>
        <dbReference type="EMBL" id="REF31462.1"/>
    </source>
</evidence>
<accession>A0A3D9UPT2</accession>
<dbReference type="SUPFAM" id="SSF52096">
    <property type="entry name" value="ClpP/crotonase"/>
    <property type="match status" value="1"/>
</dbReference>
<dbReference type="NCBIfam" id="NF005879">
    <property type="entry name" value="PRK07827.1"/>
    <property type="match status" value="1"/>
</dbReference>
<dbReference type="InterPro" id="IPR001753">
    <property type="entry name" value="Enoyl-CoA_hydra/iso"/>
</dbReference>
<sequence length="262" mass="27314">MSEDRRVAVETGNGVATIALDSPHNRNALSDQLVRELREALEGAAADDAVRTIVLTHTGGTFCAGADLTEAPAASADPVRARGEQLTDLLEAIVLVGKPVIGRIDGHVRAGGLGLVAACDLVIAGPRTTFALTEARLGLAASVISLTVLPRLSDRAASELFLTGDTFDAARAESIGLITRAVDDSADVDAVVDGFVRSFAACSPQGLRESKTLVNHALAAGITADRDRVIDQSSRLFASQEAAEGVRAFLEKRPPRWAAPVS</sequence>
<name>A0A3D9UPT2_9MICO</name>
<gene>
    <name evidence="2" type="ORF">DFJ65_2530</name>
</gene>
<dbReference type="Gene3D" id="1.10.12.10">
    <property type="entry name" value="Lyase 2-enoyl-coa Hydratase, Chain A, domain 2"/>
    <property type="match status" value="1"/>
</dbReference>
<evidence type="ECO:0000313" key="3">
    <source>
        <dbReference type="Proteomes" id="UP000256253"/>
    </source>
</evidence>
<comment type="similarity">
    <text evidence="1">Belongs to the enoyl-CoA hydratase/isomerase family.</text>
</comment>
<dbReference type="Gene3D" id="3.90.226.10">
    <property type="entry name" value="2-enoyl-CoA Hydratase, Chain A, domain 1"/>
    <property type="match status" value="1"/>
</dbReference>
<dbReference type="PANTHER" id="PTHR42964">
    <property type="entry name" value="ENOYL-COA HYDRATASE"/>
    <property type="match status" value="1"/>
</dbReference>
<dbReference type="EMBL" id="QTUA01000001">
    <property type="protein sequence ID" value="REF31462.1"/>
    <property type="molecule type" value="Genomic_DNA"/>
</dbReference>
<dbReference type="OrthoDB" id="370015at2"/>
<dbReference type="Proteomes" id="UP000256253">
    <property type="component" value="Unassembled WGS sequence"/>
</dbReference>
<protein>
    <submittedName>
        <fullName evidence="2">Enoyl-CoA hydratase</fullName>
    </submittedName>
</protein>